<dbReference type="Proteomes" id="UP000032582">
    <property type="component" value="Unassembled WGS sequence"/>
</dbReference>
<dbReference type="PATRIC" id="fig|582.24.peg.5973"/>
<keyword evidence="1" id="KW-0732">Signal</keyword>
<accession>A0A0D8L3X4</accession>
<evidence type="ECO:0000256" key="1">
    <source>
        <dbReference type="SAM" id="SignalP"/>
    </source>
</evidence>
<dbReference type="AlphaFoldDB" id="A0A0D8L3X4"/>
<evidence type="ECO:0000313" key="2">
    <source>
        <dbReference type="EMBL" id="KJF76419.1"/>
    </source>
</evidence>
<reference evidence="2 3" key="1">
    <citation type="submission" date="2015-02" db="EMBL/GenBank/DDBJ databases">
        <title>Whole genome shotgun sequencing of cultured foodborne pathogen.</title>
        <authorList>
            <person name="Timme R."/>
            <person name="Allard M.W."/>
            <person name="Strain E."/>
            <person name="Evans P.S."/>
            <person name="Brown E."/>
        </authorList>
    </citation>
    <scope>NUCLEOTIDE SEQUENCE [LARGE SCALE GENOMIC DNA]</scope>
    <source>
        <strain evidence="2 3">GCSL-TSO-24</strain>
    </source>
</reference>
<dbReference type="EMBL" id="JZSH01000327">
    <property type="protein sequence ID" value="KJF76419.1"/>
    <property type="molecule type" value="Genomic_DNA"/>
</dbReference>
<sequence>MHKKPLSQRDKMKKALLFLLLGIFSGGQALAANQVMCYTYLKKVKDVEIENLKVWCIGTTDGSQGGIRIPELLSMGYKVVATESFPYQYSEGGYTYDGSKLLLIVENAKFPNQNPAEKPKNNWNFDKYK</sequence>
<gene>
    <name evidence="2" type="ORF">UA45_18730</name>
</gene>
<proteinExistence type="predicted"/>
<protein>
    <submittedName>
        <fullName evidence="2">Uncharacterized protein</fullName>
    </submittedName>
</protein>
<feature type="chain" id="PRO_5002332194" evidence="1">
    <location>
        <begin position="32"/>
        <end position="129"/>
    </location>
</feature>
<name>A0A0D8L3X4_MORMO</name>
<comment type="caution">
    <text evidence="2">The sequence shown here is derived from an EMBL/GenBank/DDBJ whole genome shotgun (WGS) entry which is preliminary data.</text>
</comment>
<organism evidence="2 3">
    <name type="scientific">Morganella morganii</name>
    <name type="common">Proteus morganii</name>
    <dbReference type="NCBI Taxonomy" id="582"/>
    <lineage>
        <taxon>Bacteria</taxon>
        <taxon>Pseudomonadati</taxon>
        <taxon>Pseudomonadota</taxon>
        <taxon>Gammaproteobacteria</taxon>
        <taxon>Enterobacterales</taxon>
        <taxon>Morganellaceae</taxon>
        <taxon>Morganella</taxon>
    </lineage>
</organism>
<evidence type="ECO:0000313" key="3">
    <source>
        <dbReference type="Proteomes" id="UP000032582"/>
    </source>
</evidence>
<feature type="signal peptide" evidence="1">
    <location>
        <begin position="1"/>
        <end position="31"/>
    </location>
</feature>